<keyword evidence="10" id="KW-1015">Disulfide bond</keyword>
<dbReference type="InterPro" id="IPR006875">
    <property type="entry name" value="Sarcoglycan"/>
</dbReference>
<comment type="similarity">
    <text evidence="3">Belongs to the sarcoglycan beta/delta/gamma/zeta family.</text>
</comment>
<evidence type="ECO:0000256" key="12">
    <source>
        <dbReference type="ARBA" id="ARBA00023212"/>
    </source>
</evidence>
<feature type="transmembrane region" description="Helical" evidence="13">
    <location>
        <begin position="41"/>
        <end position="63"/>
    </location>
</feature>
<reference evidence="14" key="1">
    <citation type="submission" date="2025-08" db="UniProtKB">
        <authorList>
            <consortium name="Ensembl"/>
        </authorList>
    </citation>
    <scope>IDENTIFICATION</scope>
</reference>
<keyword evidence="15" id="KW-1185">Reference proteome</keyword>
<evidence type="ECO:0000256" key="11">
    <source>
        <dbReference type="ARBA" id="ARBA00023180"/>
    </source>
</evidence>
<evidence type="ECO:0000256" key="3">
    <source>
        <dbReference type="ARBA" id="ARBA00007574"/>
    </source>
</evidence>
<sequence>MTQEQYILAAQPNPLHQRGASECSGQVYPAVGIYGWRKRCLYFFILLLLVTMIVNLALTIWILKVMNFTPDGMGNLRVTKEGIQLEGVSEFLLPLYVKEIQSRRVRVHVSVPQLCRLNHCLSNKFLGSEMVEAQCQRFEVKSADGERVLFSADEEEISIGTEKLKVTGEEGVVFSHSVETSHVRAEPFQDLKLESPTRTLTLEAPRGVEVSAGVGDFTASCRKDLLLQSSDGEIFLDANTIKLGNIPLGSAIDPLEGAPPGTTYTKQTVYELCACANGKLYLSPAEEGSTCQTTSNFCLWS</sequence>
<keyword evidence="4" id="KW-1003">Cell membrane</keyword>
<accession>A0A3B5MJT7</accession>
<evidence type="ECO:0000256" key="4">
    <source>
        <dbReference type="ARBA" id="ARBA00022475"/>
    </source>
</evidence>
<dbReference type="GO" id="GO:0042383">
    <property type="term" value="C:sarcolemma"/>
    <property type="evidence" value="ECO:0007669"/>
    <property type="project" value="UniProtKB-SubCell"/>
</dbReference>
<evidence type="ECO:0000256" key="9">
    <source>
        <dbReference type="ARBA" id="ARBA00023136"/>
    </source>
</evidence>
<dbReference type="GO" id="GO:0016012">
    <property type="term" value="C:sarcoglycan complex"/>
    <property type="evidence" value="ECO:0007669"/>
    <property type="project" value="InterPro"/>
</dbReference>
<dbReference type="AlphaFoldDB" id="A0A3B5MJT7"/>
<keyword evidence="9 13" id="KW-0472">Membrane</keyword>
<evidence type="ECO:0000256" key="8">
    <source>
        <dbReference type="ARBA" id="ARBA00022989"/>
    </source>
</evidence>
<evidence type="ECO:0000256" key="2">
    <source>
        <dbReference type="ARBA" id="ARBA00004274"/>
    </source>
</evidence>
<dbReference type="Pfam" id="PF04790">
    <property type="entry name" value="Sarcoglycan_1"/>
    <property type="match status" value="1"/>
</dbReference>
<dbReference type="GO" id="GO:0005856">
    <property type="term" value="C:cytoskeleton"/>
    <property type="evidence" value="ECO:0007669"/>
    <property type="project" value="UniProtKB-SubCell"/>
</dbReference>
<dbReference type="PANTHER" id="PTHR12939">
    <property type="entry name" value="SARCOGLYCAN"/>
    <property type="match status" value="1"/>
</dbReference>
<keyword evidence="6 13" id="KW-0812">Transmembrane</keyword>
<dbReference type="GO" id="GO:0048738">
    <property type="term" value="P:cardiac muscle tissue development"/>
    <property type="evidence" value="ECO:0007669"/>
    <property type="project" value="TreeGrafter"/>
</dbReference>
<evidence type="ECO:0000256" key="6">
    <source>
        <dbReference type="ARBA" id="ARBA00022692"/>
    </source>
</evidence>
<evidence type="ECO:0000256" key="13">
    <source>
        <dbReference type="SAM" id="Phobius"/>
    </source>
</evidence>
<dbReference type="Proteomes" id="UP000261380">
    <property type="component" value="Unplaced"/>
</dbReference>
<name>A0A3B5MJT7_9TELE</name>
<dbReference type="GeneTree" id="ENSGT00940000157146"/>
<dbReference type="InterPro" id="IPR039972">
    <property type="entry name" value="Sarcoglycan_gamma/delta/zeta"/>
</dbReference>
<keyword evidence="12" id="KW-0206">Cytoskeleton</keyword>
<keyword evidence="7" id="KW-0735">Signal-anchor</keyword>
<keyword evidence="5" id="KW-0963">Cytoplasm</keyword>
<evidence type="ECO:0000256" key="5">
    <source>
        <dbReference type="ARBA" id="ARBA00022490"/>
    </source>
</evidence>
<evidence type="ECO:0000313" key="14">
    <source>
        <dbReference type="Ensembl" id="ENSXCOP00000019794.1"/>
    </source>
</evidence>
<dbReference type="GO" id="GO:0060047">
    <property type="term" value="P:heart contraction"/>
    <property type="evidence" value="ECO:0007669"/>
    <property type="project" value="TreeGrafter"/>
</dbReference>
<keyword evidence="11" id="KW-0325">Glycoprotein</keyword>
<reference evidence="14" key="2">
    <citation type="submission" date="2025-09" db="UniProtKB">
        <authorList>
            <consortium name="Ensembl"/>
        </authorList>
    </citation>
    <scope>IDENTIFICATION</scope>
</reference>
<dbReference type="STRING" id="32473.ENSXCOP00000019794"/>
<keyword evidence="8 13" id="KW-1133">Transmembrane helix</keyword>
<organism evidence="14 15">
    <name type="scientific">Xiphophorus couchianus</name>
    <name type="common">Monterrey platyfish</name>
    <dbReference type="NCBI Taxonomy" id="32473"/>
    <lineage>
        <taxon>Eukaryota</taxon>
        <taxon>Metazoa</taxon>
        <taxon>Chordata</taxon>
        <taxon>Craniata</taxon>
        <taxon>Vertebrata</taxon>
        <taxon>Euteleostomi</taxon>
        <taxon>Actinopterygii</taxon>
        <taxon>Neopterygii</taxon>
        <taxon>Teleostei</taxon>
        <taxon>Neoteleostei</taxon>
        <taxon>Acanthomorphata</taxon>
        <taxon>Ovalentaria</taxon>
        <taxon>Atherinomorphae</taxon>
        <taxon>Cyprinodontiformes</taxon>
        <taxon>Poeciliidae</taxon>
        <taxon>Poeciliinae</taxon>
        <taxon>Xiphophorus</taxon>
    </lineage>
</organism>
<evidence type="ECO:0000256" key="10">
    <source>
        <dbReference type="ARBA" id="ARBA00023157"/>
    </source>
</evidence>
<protein>
    <submittedName>
        <fullName evidence="14">Uncharacterized protein</fullName>
    </submittedName>
</protein>
<evidence type="ECO:0000313" key="15">
    <source>
        <dbReference type="Proteomes" id="UP000261380"/>
    </source>
</evidence>
<dbReference type="PANTHER" id="PTHR12939:SF5">
    <property type="entry name" value="ZETA-SARCOGLYCAN"/>
    <property type="match status" value="1"/>
</dbReference>
<comment type="subcellular location">
    <subcellularLocation>
        <location evidence="2">Cell membrane</location>
        <location evidence="2">Sarcolemma</location>
        <topology evidence="2">Single-pass type II membrane protein</topology>
    </subcellularLocation>
    <subcellularLocation>
        <location evidence="1">Cytoplasm</location>
        <location evidence="1">Cytoskeleton</location>
    </subcellularLocation>
</comment>
<evidence type="ECO:0000256" key="1">
    <source>
        <dbReference type="ARBA" id="ARBA00004245"/>
    </source>
</evidence>
<dbReference type="Ensembl" id="ENSXCOT00000020040.1">
    <property type="protein sequence ID" value="ENSXCOP00000019794.1"/>
    <property type="gene ID" value="ENSXCOG00000014857.1"/>
</dbReference>
<evidence type="ECO:0000256" key="7">
    <source>
        <dbReference type="ARBA" id="ARBA00022968"/>
    </source>
</evidence>
<proteinExistence type="inferred from homology"/>